<dbReference type="InterPro" id="IPR042115">
    <property type="entry name" value="PriA_3primeBD_sf"/>
</dbReference>
<dbReference type="InterPro" id="IPR027417">
    <property type="entry name" value="P-loop_NTPase"/>
</dbReference>
<evidence type="ECO:0000256" key="3">
    <source>
        <dbReference type="ARBA" id="ARBA00022723"/>
    </source>
</evidence>
<feature type="domain" description="Primosomal protein N' 3' DNA-binding" evidence="10">
    <location>
        <begin position="23"/>
        <end position="114"/>
    </location>
</feature>
<keyword evidence="12" id="KW-1185">Reference proteome</keyword>
<feature type="binding site" evidence="8">
    <location>
        <position position="431"/>
    </location>
    <ligand>
        <name>Zn(2+)</name>
        <dbReference type="ChEBI" id="CHEBI:29105"/>
        <label>1</label>
    </ligand>
</feature>
<dbReference type="GO" id="GO:0003677">
    <property type="term" value="F:DNA binding"/>
    <property type="evidence" value="ECO:0007669"/>
    <property type="project" value="UniProtKB-UniRule"/>
</dbReference>
<evidence type="ECO:0000256" key="9">
    <source>
        <dbReference type="SAM" id="MobiDB-lite"/>
    </source>
</evidence>
<dbReference type="NCBIfam" id="NF011455">
    <property type="entry name" value="PRK14873.1-5"/>
    <property type="match status" value="1"/>
</dbReference>
<feature type="compositionally biased region" description="Polar residues" evidence="9">
    <location>
        <begin position="120"/>
        <end position="134"/>
    </location>
</feature>
<gene>
    <name evidence="8" type="primary">priA</name>
    <name evidence="11" type="ORF">JDV75_04175</name>
</gene>
<keyword evidence="2 8" id="KW-0235">DNA replication</keyword>
<dbReference type="PANTHER" id="PTHR30580:SF0">
    <property type="entry name" value="PRIMOSOMAL PROTEIN N"/>
    <property type="match status" value="1"/>
</dbReference>
<dbReference type="GO" id="GO:0005524">
    <property type="term" value="F:ATP binding"/>
    <property type="evidence" value="ECO:0007669"/>
    <property type="project" value="UniProtKB-UniRule"/>
</dbReference>
<dbReference type="GO" id="GO:0006270">
    <property type="term" value="P:DNA replication initiation"/>
    <property type="evidence" value="ECO:0007669"/>
    <property type="project" value="TreeGrafter"/>
</dbReference>
<feature type="binding site" evidence="8">
    <location>
        <position position="397"/>
    </location>
    <ligand>
        <name>Zn(2+)</name>
        <dbReference type="ChEBI" id="CHEBI:29105"/>
        <label>2</label>
    </ligand>
</feature>
<dbReference type="InterPro" id="IPR041222">
    <property type="entry name" value="PriA_3primeBD"/>
</dbReference>
<comment type="caution">
    <text evidence="11">The sequence shown here is derived from an EMBL/GenBank/DDBJ whole genome shotgun (WGS) entry which is preliminary data.</text>
</comment>
<keyword evidence="7 8" id="KW-0238">DNA-binding</keyword>
<evidence type="ECO:0000256" key="6">
    <source>
        <dbReference type="ARBA" id="ARBA00022840"/>
    </source>
</evidence>
<organism evidence="11 12">
    <name type="scientific">Corynebacterium meridianum</name>
    <dbReference type="NCBI Taxonomy" id="2765363"/>
    <lineage>
        <taxon>Bacteria</taxon>
        <taxon>Bacillati</taxon>
        <taxon>Actinomycetota</taxon>
        <taxon>Actinomycetes</taxon>
        <taxon>Mycobacteriales</taxon>
        <taxon>Corynebacteriaceae</taxon>
        <taxon>Corynebacterium</taxon>
    </lineage>
</organism>
<feature type="binding site" evidence="8">
    <location>
        <position position="388"/>
    </location>
    <ligand>
        <name>Zn(2+)</name>
        <dbReference type="ChEBI" id="CHEBI:29105"/>
        <label>1</label>
    </ligand>
</feature>
<dbReference type="HAMAP" id="MF_00983">
    <property type="entry name" value="PriA"/>
    <property type="match status" value="1"/>
</dbReference>
<keyword evidence="6 8" id="KW-0067">ATP-binding</keyword>
<dbReference type="GO" id="GO:0006310">
    <property type="term" value="P:DNA recombination"/>
    <property type="evidence" value="ECO:0007669"/>
    <property type="project" value="InterPro"/>
</dbReference>
<dbReference type="GO" id="GO:0006302">
    <property type="term" value="P:double-strand break repair"/>
    <property type="evidence" value="ECO:0007669"/>
    <property type="project" value="InterPro"/>
</dbReference>
<evidence type="ECO:0000256" key="2">
    <source>
        <dbReference type="ARBA" id="ARBA00022705"/>
    </source>
</evidence>
<evidence type="ECO:0000313" key="11">
    <source>
        <dbReference type="EMBL" id="MBI8988958.1"/>
    </source>
</evidence>
<dbReference type="AlphaFoldDB" id="A0A934MAD2"/>
<feature type="region of interest" description="Disordered" evidence="9">
    <location>
        <begin position="115"/>
        <end position="134"/>
    </location>
</feature>
<feature type="binding site" evidence="8">
    <location>
        <position position="422"/>
    </location>
    <ligand>
        <name>Zn(2+)</name>
        <dbReference type="ChEBI" id="CHEBI:29105"/>
        <label>2</label>
    </ligand>
</feature>
<evidence type="ECO:0000256" key="5">
    <source>
        <dbReference type="ARBA" id="ARBA00022833"/>
    </source>
</evidence>
<dbReference type="GO" id="GO:0006269">
    <property type="term" value="P:DNA replication, synthesis of primer"/>
    <property type="evidence" value="ECO:0007669"/>
    <property type="project" value="UniProtKB-KW"/>
</dbReference>
<dbReference type="RefSeq" id="WP_198737988.1">
    <property type="nucleotide sequence ID" value="NZ_JAEIOS010000011.1"/>
</dbReference>
<evidence type="ECO:0000259" key="10">
    <source>
        <dbReference type="Pfam" id="PF17764"/>
    </source>
</evidence>
<dbReference type="InterPro" id="IPR005259">
    <property type="entry name" value="PriA"/>
</dbReference>
<dbReference type="GO" id="GO:0043138">
    <property type="term" value="F:3'-5' DNA helicase activity"/>
    <property type="evidence" value="ECO:0007669"/>
    <property type="project" value="TreeGrafter"/>
</dbReference>
<keyword evidence="3 8" id="KW-0479">Metal-binding</keyword>
<comment type="caution">
    <text evidence="8">As this protein does not have any detectable helicase domains, it probably does not have helicase activity.</text>
</comment>
<dbReference type="Proteomes" id="UP000645966">
    <property type="component" value="Unassembled WGS sequence"/>
</dbReference>
<dbReference type="PANTHER" id="PTHR30580">
    <property type="entry name" value="PRIMOSOMAL PROTEIN N"/>
    <property type="match status" value="1"/>
</dbReference>
<evidence type="ECO:0000256" key="1">
    <source>
        <dbReference type="ARBA" id="ARBA00022515"/>
    </source>
</evidence>
<reference evidence="11" key="1">
    <citation type="submission" date="2020-12" db="EMBL/GenBank/DDBJ databases">
        <title>Genome public.</title>
        <authorList>
            <person name="Sun Q."/>
        </authorList>
    </citation>
    <scope>NUCLEOTIDE SEQUENCE</scope>
    <source>
        <strain evidence="11">CCM 8863</strain>
    </source>
</reference>
<feature type="binding site" evidence="8">
    <location>
        <position position="400"/>
    </location>
    <ligand>
        <name>Zn(2+)</name>
        <dbReference type="ChEBI" id="CHEBI:29105"/>
        <label>2</label>
    </ligand>
</feature>
<dbReference type="Gene3D" id="3.40.1440.60">
    <property type="entry name" value="PriA, 3(prime) DNA-binding domain"/>
    <property type="match status" value="1"/>
</dbReference>
<name>A0A934MAD2_9CORY</name>
<dbReference type="Gene3D" id="3.40.50.300">
    <property type="entry name" value="P-loop containing nucleotide triphosphate hydrolases"/>
    <property type="match status" value="1"/>
</dbReference>
<dbReference type="GO" id="GO:0008270">
    <property type="term" value="F:zinc ion binding"/>
    <property type="evidence" value="ECO:0007669"/>
    <property type="project" value="UniProtKB-UniRule"/>
</dbReference>
<feature type="binding site" evidence="8">
    <location>
        <position position="391"/>
    </location>
    <ligand>
        <name>Zn(2+)</name>
        <dbReference type="ChEBI" id="CHEBI:29105"/>
        <label>1</label>
    </ligand>
</feature>
<comment type="similarity">
    <text evidence="8">Belongs to the helicase family. PriA subfamily.</text>
</comment>
<feature type="binding site" evidence="8">
    <location>
        <position position="419"/>
    </location>
    <ligand>
        <name>Zn(2+)</name>
        <dbReference type="ChEBI" id="CHEBI:29105"/>
        <label>2</label>
    </ligand>
</feature>
<dbReference type="GO" id="GO:1990077">
    <property type="term" value="C:primosome complex"/>
    <property type="evidence" value="ECO:0007669"/>
    <property type="project" value="UniProtKB-UniRule"/>
</dbReference>
<evidence type="ECO:0000313" key="12">
    <source>
        <dbReference type="Proteomes" id="UP000645966"/>
    </source>
</evidence>
<evidence type="ECO:0000256" key="8">
    <source>
        <dbReference type="HAMAP-Rule" id="MF_00983"/>
    </source>
</evidence>
<comment type="function">
    <text evidence="8">Initiates the restart of stalled replication forks, which reloads the replicative helicase on sites other than the origin of replication. Recognizes and binds to abandoned replication forks and remodels them to uncover a helicase loading site. Promotes assembly of the primosome at these replication forks.</text>
</comment>
<keyword evidence="5 8" id="KW-0862">Zinc</keyword>
<dbReference type="EMBL" id="JAEIOS010000011">
    <property type="protein sequence ID" value="MBI8988958.1"/>
    <property type="molecule type" value="Genomic_DNA"/>
</dbReference>
<keyword evidence="1 8" id="KW-0639">Primosome</keyword>
<evidence type="ECO:0000256" key="4">
    <source>
        <dbReference type="ARBA" id="ARBA00022741"/>
    </source>
</evidence>
<keyword evidence="4 8" id="KW-0547">Nucleotide-binding</keyword>
<comment type="subunit">
    <text evidence="8">Component of the replication restart primosome.</text>
</comment>
<comment type="cofactor">
    <cofactor evidence="8">
        <name>Zn(2+)</name>
        <dbReference type="ChEBI" id="CHEBI:29105"/>
    </cofactor>
    <text evidence="8">Binds 2 zinc ions per subunit.</text>
</comment>
<sequence>MSKPRTPAPSAPVARVLPLLGLAHLDRPFDYLVDEKQHADCRPGVKVRIRFSGRLVDAVVLARTSVSEHAGDLAWLDRVISPEVVYPEQTRALVDALSDRYGGVRSDLIRSAVPSRHATAENSDTSTPWEELGTTSDPDLSPWISYLHGPNFVDAVLAGRAARAAWQIAPGDDWARALAGLAVATVQSGGGVLIVLPDQRDVDTLEAALRELVSARQITVLNSALGPQARYRRFLSVLHGQGRLVIGTRSAAYAPVEDLRLAVLLHDGDDNLIDPRAPYAHAREVLTTRSAQSGCALILGGHTRTAEVQLMVEQGWMHGLVAPREVLRQRMPRVRATADSDVALERDPSARSARLPVVAFDAVRRALDRDEPVLIQTPRKGYVPTLACGQCRAPARCRACNGPLGLPAGDNDAPGVPMCRWCGRPTANHRCGSCGSVRLRAVVLGSERTAEELGRAFPKVPVSTSGGTRVLDEVPPGARLVVSTPGAEPPVRDGAYGACLLLDTWALLGRADLRATEDALAKWMAAATLVTPNGDGGEVIVVADPVLPPVQALIRWDPVTAAAMELAQRREVDLPPAVHLAAVDGPQTTLDDFMGLVELPEGADILGPVDLPPGSPLPGEYDESRFGPPQRLLVRVPLGSGPRSALGRALRSGRTARAVRKDELPLRIQIDPLHVG</sequence>
<protein>
    <recommendedName>
        <fullName evidence="8">Probable replication restart protein PriA</fullName>
    </recommendedName>
    <alternativeName>
        <fullName evidence="8">Putative ATP-dependent DNA helicase PriA</fullName>
    </alternativeName>
</protein>
<proteinExistence type="inferred from homology"/>
<evidence type="ECO:0000256" key="7">
    <source>
        <dbReference type="ARBA" id="ARBA00023125"/>
    </source>
</evidence>
<feature type="binding site" evidence="8">
    <location>
        <position position="434"/>
    </location>
    <ligand>
        <name>Zn(2+)</name>
        <dbReference type="ChEBI" id="CHEBI:29105"/>
        <label>1</label>
    </ligand>
</feature>
<accession>A0A934MAD2</accession>
<dbReference type="Pfam" id="PF17764">
    <property type="entry name" value="PriA_3primeBD"/>
    <property type="match status" value="1"/>
</dbReference>